<dbReference type="AlphaFoldDB" id="A0A0H1B4G3"/>
<dbReference type="OrthoDB" id="4182598at2759"/>
<dbReference type="STRING" id="2060906.A0A0H1B4G3"/>
<name>A0A0H1B4G3_9EURO</name>
<evidence type="ECO:0000313" key="2">
    <source>
        <dbReference type="EMBL" id="KLJ05877.1"/>
    </source>
</evidence>
<proteinExistence type="predicted"/>
<evidence type="ECO:0000313" key="3">
    <source>
        <dbReference type="Proteomes" id="UP000053573"/>
    </source>
</evidence>
<evidence type="ECO:0000256" key="1">
    <source>
        <dbReference type="SAM" id="MobiDB-lite"/>
    </source>
</evidence>
<organism evidence="2 3">
    <name type="scientific">Blastomyces silverae</name>
    <dbReference type="NCBI Taxonomy" id="2060906"/>
    <lineage>
        <taxon>Eukaryota</taxon>
        <taxon>Fungi</taxon>
        <taxon>Dikarya</taxon>
        <taxon>Ascomycota</taxon>
        <taxon>Pezizomycotina</taxon>
        <taxon>Eurotiomycetes</taxon>
        <taxon>Eurotiomycetidae</taxon>
        <taxon>Onygenales</taxon>
        <taxon>Ajellomycetaceae</taxon>
        <taxon>Blastomyces</taxon>
    </lineage>
</organism>
<sequence length="269" mass="30828">MGCTFSSSRRRSRLGPYPSSEPPPSYSASGPRPPRYSHFPPTARRVSRRNSLRPSDSLAASGIRDQLCVSKEMLLYSLRIVGEYLYQQGVNIIIVASADVVDMVHLDILPSSDNIAFFNYRLTGEQTNVLSDAVDEAILRQGLCDSNFLSDSQFPQRLGERLTEDSILQSHIIYHRGGLTVLAPPWNYLFCYQVYFLDTRHGIYETDDLDDAVDYLKEYLARDCIHTVPYSDIRRWAVQFCLHLPRRILAEVNDHYYVRFSRSPIDFST</sequence>
<dbReference type="EMBL" id="LDEV01003437">
    <property type="protein sequence ID" value="KLJ05877.1"/>
    <property type="molecule type" value="Genomic_DNA"/>
</dbReference>
<reference evidence="3" key="1">
    <citation type="journal article" date="2015" name="PLoS Genet.">
        <title>The dynamic genome and transcriptome of the human fungal pathogen Blastomyces and close relative Emmonsia.</title>
        <authorList>
            <person name="Munoz J.F."/>
            <person name="Gauthier G.M."/>
            <person name="Desjardins C.A."/>
            <person name="Gallo J.E."/>
            <person name="Holder J."/>
            <person name="Sullivan T.D."/>
            <person name="Marty A.J."/>
            <person name="Carmen J.C."/>
            <person name="Chen Z."/>
            <person name="Ding L."/>
            <person name="Gujja S."/>
            <person name="Magrini V."/>
            <person name="Misas E."/>
            <person name="Mitreva M."/>
            <person name="Priest M."/>
            <person name="Saif S."/>
            <person name="Whiston E.A."/>
            <person name="Young S."/>
            <person name="Zeng Q."/>
            <person name="Goldman W.E."/>
            <person name="Mardis E.R."/>
            <person name="Taylor J.W."/>
            <person name="McEwen J.G."/>
            <person name="Clay O.K."/>
            <person name="Klein B.S."/>
            <person name="Cuomo C.A."/>
        </authorList>
    </citation>
    <scope>NUCLEOTIDE SEQUENCE [LARGE SCALE GENOMIC DNA]</scope>
    <source>
        <strain evidence="3">UAMH 139</strain>
    </source>
</reference>
<dbReference type="Proteomes" id="UP000053573">
    <property type="component" value="Unassembled WGS sequence"/>
</dbReference>
<gene>
    <name evidence="2" type="ORF">EMPG_10702</name>
</gene>
<feature type="region of interest" description="Disordered" evidence="1">
    <location>
        <begin position="1"/>
        <end position="56"/>
    </location>
</feature>
<accession>A0A0H1B4G3</accession>
<keyword evidence="3" id="KW-1185">Reference proteome</keyword>
<comment type="caution">
    <text evidence="2">The sequence shown here is derived from an EMBL/GenBank/DDBJ whole genome shotgun (WGS) entry which is preliminary data.</text>
</comment>
<protein>
    <submittedName>
        <fullName evidence="2">Uncharacterized protein</fullName>
    </submittedName>
</protein>